<name>A0A2M7H4K8_9BACT</name>
<comment type="caution">
    <text evidence="2">The sequence shown here is derived from an EMBL/GenBank/DDBJ whole genome shotgun (WGS) entry which is preliminary data.</text>
</comment>
<proteinExistence type="predicted"/>
<sequence>MRSPRKIEFSPRARAVEAVELVTGPIWNSWRPETIVSEQKWLTIRQQVEEDIAQPIIDEQGDDPLGYMTDEGMSVGFYEDVAKDTKNAVKYLGLFAPNIVKPWLGDPNPLPFEASETQEDEYEEEDPLPYSSIIQEIAEAEGGPTADIFISAP</sequence>
<evidence type="ECO:0000256" key="1">
    <source>
        <dbReference type="SAM" id="MobiDB-lite"/>
    </source>
</evidence>
<evidence type="ECO:0000313" key="3">
    <source>
        <dbReference type="Proteomes" id="UP000230292"/>
    </source>
</evidence>
<dbReference type="AlphaFoldDB" id="A0A2M7H4K8"/>
<dbReference type="EMBL" id="PFGC01000020">
    <property type="protein sequence ID" value="PIW37156.1"/>
    <property type="molecule type" value="Genomic_DNA"/>
</dbReference>
<reference evidence="2 3" key="1">
    <citation type="submission" date="2017-09" db="EMBL/GenBank/DDBJ databases">
        <title>Depth-based differentiation of microbial function through sediment-hosted aquifers and enrichment of novel symbionts in the deep terrestrial subsurface.</title>
        <authorList>
            <person name="Probst A.J."/>
            <person name="Ladd B."/>
            <person name="Jarett J.K."/>
            <person name="Geller-Mcgrath D.E."/>
            <person name="Sieber C.M."/>
            <person name="Emerson J.B."/>
            <person name="Anantharaman K."/>
            <person name="Thomas B.C."/>
            <person name="Malmstrom R."/>
            <person name="Stieglmeier M."/>
            <person name="Klingl A."/>
            <person name="Woyke T."/>
            <person name="Ryan C.M."/>
            <person name="Banfield J.F."/>
        </authorList>
    </citation>
    <scope>NUCLEOTIDE SEQUENCE [LARGE SCALE GENOMIC DNA]</scope>
    <source>
        <strain evidence="2">CG15_BIG_FIL_POST_REV_8_21_14_020_45_12</strain>
    </source>
</reference>
<feature type="region of interest" description="Disordered" evidence="1">
    <location>
        <begin position="106"/>
        <end position="127"/>
    </location>
</feature>
<dbReference type="Proteomes" id="UP000230292">
    <property type="component" value="Unassembled WGS sequence"/>
</dbReference>
<organism evidence="2 3">
    <name type="scientific">Candidatus Kerfeldbacteria bacterium CG15_BIG_FIL_POST_REV_8_21_14_020_45_12</name>
    <dbReference type="NCBI Taxonomy" id="2014247"/>
    <lineage>
        <taxon>Bacteria</taxon>
        <taxon>Candidatus Kerfeldiibacteriota</taxon>
    </lineage>
</organism>
<protein>
    <submittedName>
        <fullName evidence="2">Uncharacterized protein</fullName>
    </submittedName>
</protein>
<evidence type="ECO:0000313" key="2">
    <source>
        <dbReference type="EMBL" id="PIW37156.1"/>
    </source>
</evidence>
<gene>
    <name evidence="2" type="ORF">COW24_01705</name>
</gene>
<feature type="compositionally biased region" description="Acidic residues" evidence="1">
    <location>
        <begin position="116"/>
        <end position="127"/>
    </location>
</feature>
<accession>A0A2M7H4K8</accession>